<dbReference type="Proteomes" id="UP001271648">
    <property type="component" value="Unassembled WGS sequence"/>
</dbReference>
<dbReference type="GO" id="GO:0003677">
    <property type="term" value="F:DNA binding"/>
    <property type="evidence" value="ECO:0007669"/>
    <property type="project" value="UniProtKB-UniRule"/>
</dbReference>
<dbReference type="SUPFAM" id="SSF46689">
    <property type="entry name" value="Homeodomain-like"/>
    <property type="match status" value="1"/>
</dbReference>
<feature type="DNA-binding region" description="H-T-H motif" evidence="2">
    <location>
        <begin position="32"/>
        <end position="51"/>
    </location>
</feature>
<dbReference type="RefSeq" id="WP_317940017.1">
    <property type="nucleotide sequence ID" value="NZ_JAUBDJ010000001.1"/>
</dbReference>
<dbReference type="PRINTS" id="PR00455">
    <property type="entry name" value="HTHTETR"/>
</dbReference>
<evidence type="ECO:0000313" key="4">
    <source>
        <dbReference type="EMBL" id="MDW0115508.1"/>
    </source>
</evidence>
<gene>
    <name evidence="4" type="ORF">QTL97_00970</name>
</gene>
<dbReference type="InterPro" id="IPR050624">
    <property type="entry name" value="HTH-type_Tx_Regulator"/>
</dbReference>
<reference evidence="4 5" key="1">
    <citation type="submission" date="2023-06" db="EMBL/GenBank/DDBJ databases">
        <title>Sporosarcina sp. nov., isolated from Korean traditional fermented seafood 'Jeotgal'.</title>
        <authorList>
            <person name="Yang A.I."/>
            <person name="Shin N.-R."/>
        </authorList>
    </citation>
    <scope>NUCLEOTIDE SEQUENCE [LARGE SCALE GENOMIC DNA]</scope>
    <source>
        <strain evidence="4 5">KCTC43456</strain>
    </source>
</reference>
<proteinExistence type="predicted"/>
<protein>
    <submittedName>
        <fullName evidence="4">TetR/AcrR family transcriptional regulator</fullName>
    </submittedName>
</protein>
<dbReference type="Gene3D" id="1.10.357.10">
    <property type="entry name" value="Tetracycline Repressor, domain 2"/>
    <property type="match status" value="1"/>
</dbReference>
<evidence type="ECO:0000256" key="2">
    <source>
        <dbReference type="PROSITE-ProRule" id="PRU00335"/>
    </source>
</evidence>
<dbReference type="PROSITE" id="PS50977">
    <property type="entry name" value="HTH_TETR_2"/>
    <property type="match status" value="1"/>
</dbReference>
<name>A0AAW9A517_9BACL</name>
<sequence>MNGFQLRREQKKLAILEAALSLFFEHGVKKISIAEIASKAKVSQVTIYNYFESKHNLAHEVFIYYFKKVSNEFDEILNSDIAFPEKIKAVIFTKNAAAREINEDFYEYIMNEFTTDKSNAEQLYEKQALPRLIQLFNEGKAQGYVDPNLSNEAILFYMKAVNEFIKREDVYHQILPLTEDIMYILFYGIVGKK</sequence>
<dbReference type="AlphaFoldDB" id="A0AAW9A517"/>
<keyword evidence="5" id="KW-1185">Reference proteome</keyword>
<keyword evidence="1 2" id="KW-0238">DNA-binding</keyword>
<dbReference type="InterPro" id="IPR001647">
    <property type="entry name" value="HTH_TetR"/>
</dbReference>
<dbReference type="PANTHER" id="PTHR43479">
    <property type="entry name" value="ACREF/ENVCD OPERON REPRESSOR-RELATED"/>
    <property type="match status" value="1"/>
</dbReference>
<evidence type="ECO:0000313" key="5">
    <source>
        <dbReference type="Proteomes" id="UP001271648"/>
    </source>
</evidence>
<dbReference type="PANTHER" id="PTHR43479:SF21">
    <property type="entry name" value="TRANSCRIPTIONAL REGULATOR, TETR FAMILY"/>
    <property type="match status" value="1"/>
</dbReference>
<accession>A0AAW9A517</accession>
<organism evidence="4 5">
    <name type="scientific">Sporosarcina thermotolerans</name>
    <dbReference type="NCBI Taxonomy" id="633404"/>
    <lineage>
        <taxon>Bacteria</taxon>
        <taxon>Bacillati</taxon>
        <taxon>Bacillota</taxon>
        <taxon>Bacilli</taxon>
        <taxon>Bacillales</taxon>
        <taxon>Caryophanaceae</taxon>
        <taxon>Sporosarcina</taxon>
    </lineage>
</organism>
<dbReference type="Pfam" id="PF00440">
    <property type="entry name" value="TetR_N"/>
    <property type="match status" value="1"/>
</dbReference>
<feature type="domain" description="HTH tetR-type" evidence="3">
    <location>
        <begin position="9"/>
        <end position="69"/>
    </location>
</feature>
<dbReference type="EMBL" id="JAUBDJ010000001">
    <property type="protein sequence ID" value="MDW0115508.1"/>
    <property type="molecule type" value="Genomic_DNA"/>
</dbReference>
<comment type="caution">
    <text evidence="4">The sequence shown here is derived from an EMBL/GenBank/DDBJ whole genome shotgun (WGS) entry which is preliminary data.</text>
</comment>
<dbReference type="InterPro" id="IPR009057">
    <property type="entry name" value="Homeodomain-like_sf"/>
</dbReference>
<evidence type="ECO:0000259" key="3">
    <source>
        <dbReference type="PROSITE" id="PS50977"/>
    </source>
</evidence>
<evidence type="ECO:0000256" key="1">
    <source>
        <dbReference type="ARBA" id="ARBA00023125"/>
    </source>
</evidence>